<dbReference type="OrthoDB" id="197908at2157"/>
<proteinExistence type="predicted"/>
<evidence type="ECO:0000313" key="3">
    <source>
        <dbReference type="Proteomes" id="UP000003751"/>
    </source>
</evidence>
<dbReference type="PATRIC" id="fig|797209.4.peg.2631"/>
<gene>
    <name evidence="2" type="ORF">SAMN05444342_3408</name>
    <name evidence="1" type="ORF">ZOD2009_13366</name>
</gene>
<reference evidence="1 3" key="1">
    <citation type="journal article" date="2014" name="ISME J.">
        <title>Trehalose/2-sulfotrehalose biosynthesis and glycine-betaine uptake are widely spread mechanisms for osmoadaptation in the Halobacteriales.</title>
        <authorList>
            <person name="Youssef N.H."/>
            <person name="Savage-Ashlock K.N."/>
            <person name="McCully A.L."/>
            <person name="Luedtke B."/>
            <person name="Shaw E.I."/>
            <person name="Hoff W.D."/>
            <person name="Elshahed M.S."/>
        </authorList>
    </citation>
    <scope>NUCLEOTIDE SEQUENCE [LARGE SCALE GENOMIC DNA]</scope>
    <source>
        <strain evidence="1 3">DX253</strain>
    </source>
</reference>
<dbReference type="Pfam" id="PF26484">
    <property type="entry name" value="WNWW"/>
    <property type="match status" value="1"/>
</dbReference>
<sequence>MNPTELDRRLRERFDAPEGARRVVVREARDLSDSGRYRKHSGMDLTAGAIVGHLDDAPDDMSLPERWNWWIGSLEIAYGGYTEYLIVRWQGQE</sequence>
<evidence type="ECO:0000313" key="1">
    <source>
        <dbReference type="EMBL" id="EFW91555.1"/>
    </source>
</evidence>
<dbReference type="InterPro" id="IPR058716">
    <property type="entry name" value="WNWW_dom-containing"/>
</dbReference>
<evidence type="ECO:0000313" key="4">
    <source>
        <dbReference type="Proteomes" id="UP000184203"/>
    </source>
</evidence>
<protein>
    <submittedName>
        <fullName evidence="1">Uncharacterized protein</fullName>
    </submittedName>
</protein>
<dbReference type="EMBL" id="FRAN01000005">
    <property type="protein sequence ID" value="SHL24787.1"/>
    <property type="molecule type" value="Genomic_DNA"/>
</dbReference>
<name>E7QV37_HALPU</name>
<dbReference type="AlphaFoldDB" id="E7QV37"/>
<dbReference type="RefSeq" id="WP_007980594.1">
    <property type="nucleotide sequence ID" value="NZ_AEMG01000013.1"/>
</dbReference>
<keyword evidence="4" id="KW-1185">Reference proteome</keyword>
<evidence type="ECO:0000313" key="2">
    <source>
        <dbReference type="EMBL" id="SHL24787.1"/>
    </source>
</evidence>
<dbReference type="EMBL" id="AEMG01000013">
    <property type="protein sequence ID" value="EFW91555.1"/>
    <property type="molecule type" value="Genomic_DNA"/>
</dbReference>
<accession>E7QV37</accession>
<reference evidence="2" key="3">
    <citation type="submission" date="2016-11" db="EMBL/GenBank/DDBJ databases">
        <authorList>
            <person name="Jaros S."/>
            <person name="Januszkiewicz K."/>
            <person name="Wedrychowicz H."/>
        </authorList>
    </citation>
    <scope>NUCLEOTIDE SEQUENCE [LARGE SCALE GENOMIC DNA]</scope>
    <source>
        <strain evidence="2">DX253</strain>
    </source>
</reference>
<dbReference type="eggNOG" id="arCOG06313">
    <property type="taxonomic scope" value="Archaea"/>
</dbReference>
<dbReference type="Proteomes" id="UP000184203">
    <property type="component" value="Unassembled WGS sequence"/>
</dbReference>
<reference evidence="4" key="2">
    <citation type="submission" date="2016-11" db="EMBL/GenBank/DDBJ databases">
        <authorList>
            <person name="Varghese N."/>
            <person name="Submissions S."/>
        </authorList>
    </citation>
    <scope>NUCLEOTIDE SEQUENCE [LARGE SCALE GENOMIC DNA]</scope>
    <source>
        <strain evidence="4">DX253</strain>
    </source>
</reference>
<dbReference type="Proteomes" id="UP000003751">
    <property type="component" value="Unassembled WGS sequence"/>
</dbReference>
<organism evidence="1 3">
    <name type="scientific">Haladaptatus paucihalophilus DX253</name>
    <dbReference type="NCBI Taxonomy" id="797209"/>
    <lineage>
        <taxon>Archaea</taxon>
        <taxon>Methanobacteriati</taxon>
        <taxon>Methanobacteriota</taxon>
        <taxon>Stenosarchaea group</taxon>
        <taxon>Halobacteria</taxon>
        <taxon>Halobacteriales</taxon>
        <taxon>Haladaptataceae</taxon>
        <taxon>Haladaptatus</taxon>
    </lineage>
</organism>